<evidence type="ECO:0000313" key="1">
    <source>
        <dbReference type="Proteomes" id="UP000095281"/>
    </source>
</evidence>
<name>A0A1I8B4H5_MELHA</name>
<keyword evidence="1" id="KW-1185">Reference proteome</keyword>
<dbReference type="Proteomes" id="UP000095281">
    <property type="component" value="Unplaced"/>
</dbReference>
<accession>A0A1I8B4H5</accession>
<sequence>MLHSEKLIYFRLDLLETRSLLNQKGSQIKLNQLIEQIINLTEDEAKIFVNNAKIEELLDLIFCEFSSFYLNIYQQVKDQNQKRLALLCLLGPLLKLINDIPAESLLNEFNKLAPLINDALPIIFLQTNNLSINECVLNGVKLILQKLPYKKTKNTSQLSNALLHSIILNLTEVPPRGFPIKNYLIIFECLELVAKCSVTLTKTKEQCLASLYWRVVRACTRAINENPKRLVRQRAASARNFWELLF</sequence>
<evidence type="ECO:0000313" key="2">
    <source>
        <dbReference type="WBParaSite" id="MhA1_Contig1322.frz3.gene24"/>
    </source>
</evidence>
<dbReference type="AlphaFoldDB" id="A0A1I8B4H5"/>
<reference evidence="2" key="1">
    <citation type="submission" date="2016-11" db="UniProtKB">
        <authorList>
            <consortium name="WormBaseParasite"/>
        </authorList>
    </citation>
    <scope>IDENTIFICATION</scope>
</reference>
<proteinExistence type="predicted"/>
<protein>
    <submittedName>
        <fullName evidence="2">MMS19 nucleotide excision repair protein</fullName>
    </submittedName>
</protein>
<dbReference type="WBParaSite" id="MhA1_Contig1322.frz3.gene24">
    <property type="protein sequence ID" value="MhA1_Contig1322.frz3.gene24"/>
    <property type="gene ID" value="MhA1_Contig1322.frz3.gene24"/>
</dbReference>
<organism evidence="1 2">
    <name type="scientific">Meloidogyne hapla</name>
    <name type="common">Root-knot nematode worm</name>
    <dbReference type="NCBI Taxonomy" id="6305"/>
    <lineage>
        <taxon>Eukaryota</taxon>
        <taxon>Metazoa</taxon>
        <taxon>Ecdysozoa</taxon>
        <taxon>Nematoda</taxon>
        <taxon>Chromadorea</taxon>
        <taxon>Rhabditida</taxon>
        <taxon>Tylenchina</taxon>
        <taxon>Tylenchomorpha</taxon>
        <taxon>Tylenchoidea</taxon>
        <taxon>Meloidogynidae</taxon>
        <taxon>Meloidogyninae</taxon>
        <taxon>Meloidogyne</taxon>
    </lineage>
</organism>